<accession>A0ABT4TBR0</accession>
<dbReference type="EMBL" id="JAPNUD010000194">
    <property type="protein sequence ID" value="MDA0646406.1"/>
    <property type="molecule type" value="Genomic_DNA"/>
</dbReference>
<dbReference type="Proteomes" id="UP001212498">
    <property type="component" value="Unassembled WGS sequence"/>
</dbReference>
<dbReference type="RefSeq" id="WP_271279720.1">
    <property type="nucleotide sequence ID" value="NZ_BAABFD010000041.1"/>
</dbReference>
<gene>
    <name evidence="1" type="ORF">OUY24_37755</name>
</gene>
<organism evidence="1 2">
    <name type="scientific">Nonomuraea ferruginea</name>
    <dbReference type="NCBI Taxonomy" id="46174"/>
    <lineage>
        <taxon>Bacteria</taxon>
        <taxon>Bacillati</taxon>
        <taxon>Actinomycetota</taxon>
        <taxon>Actinomycetes</taxon>
        <taxon>Streptosporangiales</taxon>
        <taxon>Streptosporangiaceae</taxon>
        <taxon>Nonomuraea</taxon>
    </lineage>
</organism>
<dbReference type="Gene3D" id="3.10.450.50">
    <property type="match status" value="1"/>
</dbReference>
<sequence>MGDVEVRKVVEAQLAAWSAGDPAAVAATVASYADPDSGGVLSGDGLAGYAARVLGRFAGQRFLVERMVGGEDEVAVFWTLRADHRGAYLGMPATNGTVTVSGTDLVTLDHDGAHVRRSYDRLALAEALGYAARFVPAADETRQYGMSARVPTGRTERPGALVLTWLEIRDDAEAADVDLLSVEIVKSLRASRGFLGAATFDAGDRKFTLSAFDRPESLRAVHARPHQRAMRRFFRSGLCTRVHTSVWYPASARDYARCPSCAAVVATREGAACACGWTPEDAATL</sequence>
<dbReference type="InterPro" id="IPR009959">
    <property type="entry name" value="Cyclase_SnoaL-like"/>
</dbReference>
<evidence type="ECO:0000313" key="1">
    <source>
        <dbReference type="EMBL" id="MDA0646406.1"/>
    </source>
</evidence>
<evidence type="ECO:0000313" key="2">
    <source>
        <dbReference type="Proteomes" id="UP001212498"/>
    </source>
</evidence>
<comment type="caution">
    <text evidence="1">The sequence shown here is derived from an EMBL/GenBank/DDBJ whole genome shotgun (WGS) entry which is preliminary data.</text>
</comment>
<keyword evidence="2" id="KW-1185">Reference proteome</keyword>
<dbReference type="InterPro" id="IPR032710">
    <property type="entry name" value="NTF2-like_dom_sf"/>
</dbReference>
<dbReference type="SUPFAM" id="SSF54427">
    <property type="entry name" value="NTF2-like"/>
    <property type="match status" value="1"/>
</dbReference>
<proteinExistence type="predicted"/>
<protein>
    <submittedName>
        <fullName evidence="1">Ester cyclase</fullName>
    </submittedName>
</protein>
<name>A0ABT4TBR0_9ACTN</name>
<dbReference type="Pfam" id="PF07366">
    <property type="entry name" value="SnoaL"/>
    <property type="match status" value="1"/>
</dbReference>
<reference evidence="1 2" key="1">
    <citation type="submission" date="2022-11" db="EMBL/GenBank/DDBJ databases">
        <title>Nonomuraea corallina sp. nov., a new species of the genus Nonomuraea isolated from sea side sediment in Thai sea.</title>
        <authorList>
            <person name="Ngamcharungchit C."/>
            <person name="Matsumoto A."/>
            <person name="Suriyachadkun C."/>
            <person name="Panbangred W."/>
            <person name="Inahashi Y."/>
            <person name="Intra B."/>
        </authorList>
    </citation>
    <scope>NUCLEOTIDE SEQUENCE [LARGE SCALE GENOMIC DNA]</scope>
    <source>
        <strain evidence="1 2">DSM 43553</strain>
    </source>
</reference>